<feature type="binding site" evidence="8">
    <location>
        <begin position="146"/>
        <end position="148"/>
    </location>
    <ligand>
        <name>substrate</name>
    </ligand>
</feature>
<dbReference type="NCBIfam" id="NF010925">
    <property type="entry name" value="PRK14345.1"/>
    <property type="match status" value="1"/>
</dbReference>
<dbReference type="GO" id="GO:0005739">
    <property type="term" value="C:mitochondrion"/>
    <property type="evidence" value="ECO:0007669"/>
    <property type="project" value="UniProtKB-SubCell"/>
</dbReference>
<dbReference type="FunFam" id="3.30.930.10:FF:000035">
    <property type="entry name" value="Putative lipoyltransferase 2, mitochondrial"/>
    <property type="match status" value="1"/>
</dbReference>
<gene>
    <name evidence="11" type="ORF">APICC_04224</name>
</gene>
<evidence type="ECO:0000313" key="11">
    <source>
        <dbReference type="EMBL" id="PBC27303.1"/>
    </source>
</evidence>
<dbReference type="InterPro" id="IPR020605">
    <property type="entry name" value="Octanoyltransferase_CS"/>
</dbReference>
<evidence type="ECO:0000259" key="10">
    <source>
        <dbReference type="PROSITE" id="PS51733"/>
    </source>
</evidence>
<accession>A0A2A3E6B0</accession>
<name>A0A2A3E6B0_APICC</name>
<dbReference type="PANTHER" id="PTHR10993">
    <property type="entry name" value="OCTANOYLTRANSFERASE"/>
    <property type="match status" value="1"/>
</dbReference>
<dbReference type="AlphaFoldDB" id="A0A2A3E6B0"/>
<dbReference type="GO" id="GO:0033819">
    <property type="term" value="F:lipoyl(octanoyl) transferase activity"/>
    <property type="evidence" value="ECO:0007669"/>
    <property type="project" value="UniProtKB-EC"/>
</dbReference>
<dbReference type="PANTHER" id="PTHR10993:SF7">
    <property type="entry name" value="LIPOYLTRANSFERASE 2, MITOCHONDRIAL-RELATED"/>
    <property type="match status" value="1"/>
</dbReference>
<dbReference type="STRING" id="94128.A0A2A3E6B0"/>
<dbReference type="CDD" id="cd16444">
    <property type="entry name" value="LipB"/>
    <property type="match status" value="1"/>
</dbReference>
<dbReference type="EC" id="2.3.1.181" evidence="6"/>
<feature type="active site" description="Acyl-thioester intermediate" evidence="7">
    <location>
        <position position="177"/>
    </location>
</feature>
<dbReference type="Gene3D" id="3.30.930.10">
    <property type="entry name" value="Bira Bifunctional Protein, Domain 2"/>
    <property type="match status" value="1"/>
</dbReference>
<dbReference type="GO" id="GO:0009249">
    <property type="term" value="P:protein lipoylation"/>
    <property type="evidence" value="ECO:0007669"/>
    <property type="project" value="InterPro"/>
</dbReference>
<evidence type="ECO:0000256" key="8">
    <source>
        <dbReference type="PIRSR" id="PIRSR016262-2"/>
    </source>
</evidence>
<dbReference type="InterPro" id="IPR000544">
    <property type="entry name" value="Octanoyltransferase"/>
</dbReference>
<dbReference type="HAMAP" id="MF_00013">
    <property type="entry name" value="LipB"/>
    <property type="match status" value="1"/>
</dbReference>
<dbReference type="InterPro" id="IPR045864">
    <property type="entry name" value="aa-tRNA-synth_II/BPL/LPL"/>
</dbReference>
<dbReference type="InterPro" id="IPR004143">
    <property type="entry name" value="BPL_LPL_catalytic"/>
</dbReference>
<keyword evidence="4 6" id="KW-0808">Transferase</keyword>
<dbReference type="OrthoDB" id="19908at2759"/>
<reference evidence="11 12" key="1">
    <citation type="submission" date="2014-07" db="EMBL/GenBank/DDBJ databases">
        <title>Genomic and transcriptomic analysis on Apis cerana provide comprehensive insights into honey bee biology.</title>
        <authorList>
            <person name="Diao Q."/>
            <person name="Sun L."/>
            <person name="Zheng H."/>
            <person name="Zheng H."/>
            <person name="Xu S."/>
            <person name="Wang S."/>
            <person name="Zeng Z."/>
            <person name="Hu F."/>
            <person name="Su S."/>
            <person name="Wu J."/>
        </authorList>
    </citation>
    <scope>NUCLEOTIDE SEQUENCE [LARGE SCALE GENOMIC DNA]</scope>
    <source>
        <tissue evidence="11">Pupae without intestine</tissue>
    </source>
</reference>
<evidence type="ECO:0000256" key="2">
    <source>
        <dbReference type="ARBA" id="ARBA00004821"/>
    </source>
</evidence>
<sequence>MSTKIIKVLWTGRLNYNSGLKLQKILSDRHHQKLKDENCNTLILIEHNPVFTVGIRDKIYTIEDEERLKNLGAEFFRTNRGGLITFHGPGQLVAYPILNLKQFKNGIKWYVCQIENMIIRLCAKYGIKGEKSSDTGIWINDKKICAIGIHGCRYITTHGLALNCNTDLSWFNHIVPCGIEGKGVTSISQELNTNVTIQDVLPLFQNVFQDQFECTLIEYSVEESSQLLKLVNNSIC</sequence>
<evidence type="ECO:0000313" key="12">
    <source>
        <dbReference type="Proteomes" id="UP000242457"/>
    </source>
</evidence>
<dbReference type="EMBL" id="KZ288353">
    <property type="protein sequence ID" value="PBC27303.1"/>
    <property type="molecule type" value="Genomic_DNA"/>
</dbReference>
<feature type="binding site" evidence="8">
    <location>
        <begin position="80"/>
        <end position="87"/>
    </location>
    <ligand>
        <name>substrate</name>
    </ligand>
</feature>
<evidence type="ECO:0000256" key="7">
    <source>
        <dbReference type="PIRSR" id="PIRSR016262-1"/>
    </source>
</evidence>
<evidence type="ECO:0000256" key="9">
    <source>
        <dbReference type="PIRSR" id="PIRSR016262-3"/>
    </source>
</evidence>
<keyword evidence="5 6" id="KW-0012">Acyltransferase</keyword>
<comment type="catalytic activity">
    <reaction evidence="6">
        <text>octanoyl-[ACP] + L-lysyl-[protein] = N(6)-octanoyl-L-lysyl-[protein] + holo-[ACP] + H(+)</text>
        <dbReference type="Rhea" id="RHEA:17665"/>
        <dbReference type="Rhea" id="RHEA-COMP:9636"/>
        <dbReference type="Rhea" id="RHEA-COMP:9685"/>
        <dbReference type="Rhea" id="RHEA-COMP:9752"/>
        <dbReference type="Rhea" id="RHEA-COMP:9928"/>
        <dbReference type="ChEBI" id="CHEBI:15378"/>
        <dbReference type="ChEBI" id="CHEBI:29969"/>
        <dbReference type="ChEBI" id="CHEBI:64479"/>
        <dbReference type="ChEBI" id="CHEBI:78463"/>
        <dbReference type="ChEBI" id="CHEBI:78809"/>
        <dbReference type="EC" id="2.3.1.181"/>
    </reaction>
</comment>
<dbReference type="Proteomes" id="UP000242457">
    <property type="component" value="Unassembled WGS sequence"/>
</dbReference>
<dbReference type="NCBIfam" id="TIGR00214">
    <property type="entry name" value="lipB"/>
    <property type="match status" value="1"/>
</dbReference>
<evidence type="ECO:0000256" key="5">
    <source>
        <dbReference type="ARBA" id="ARBA00023315"/>
    </source>
</evidence>
<keyword evidence="12" id="KW-1185">Reference proteome</keyword>
<protein>
    <recommendedName>
        <fullName evidence="6">Octanoyl-[acyl-carrier-protein]:protein N-octanoyltransferase LIPT2, mitochondrial</fullName>
        <ecNumber evidence="6">2.3.1.181</ecNumber>
    </recommendedName>
</protein>
<keyword evidence="6" id="KW-0496">Mitochondrion</keyword>
<evidence type="ECO:0000256" key="3">
    <source>
        <dbReference type="ARBA" id="ARBA00007907"/>
    </source>
</evidence>
<evidence type="ECO:0000256" key="6">
    <source>
        <dbReference type="PIRNR" id="PIRNR016262"/>
    </source>
</evidence>
<dbReference type="SUPFAM" id="SSF55681">
    <property type="entry name" value="Class II aaRS and biotin synthetases"/>
    <property type="match status" value="1"/>
</dbReference>
<comment type="similarity">
    <text evidence="3 6">Belongs to the LipB family.</text>
</comment>
<dbReference type="PROSITE" id="PS51733">
    <property type="entry name" value="BPL_LPL_CATALYTIC"/>
    <property type="match status" value="1"/>
</dbReference>
<organism evidence="11 12">
    <name type="scientific">Apis cerana cerana</name>
    <name type="common">Oriental honeybee</name>
    <dbReference type="NCBI Taxonomy" id="94128"/>
    <lineage>
        <taxon>Eukaryota</taxon>
        <taxon>Metazoa</taxon>
        <taxon>Ecdysozoa</taxon>
        <taxon>Arthropoda</taxon>
        <taxon>Hexapoda</taxon>
        <taxon>Insecta</taxon>
        <taxon>Pterygota</taxon>
        <taxon>Neoptera</taxon>
        <taxon>Endopterygota</taxon>
        <taxon>Hymenoptera</taxon>
        <taxon>Apocrita</taxon>
        <taxon>Aculeata</taxon>
        <taxon>Apoidea</taxon>
        <taxon>Anthophila</taxon>
        <taxon>Apidae</taxon>
        <taxon>Apis</taxon>
    </lineage>
</organism>
<feature type="site" description="Lowers pKa of active site Cys" evidence="9">
    <location>
        <position position="143"/>
    </location>
</feature>
<evidence type="ECO:0000256" key="1">
    <source>
        <dbReference type="ARBA" id="ARBA00004173"/>
    </source>
</evidence>
<feature type="domain" description="BPL/LPL catalytic" evidence="10">
    <location>
        <begin position="36"/>
        <end position="216"/>
    </location>
</feature>
<dbReference type="PROSITE" id="PS01313">
    <property type="entry name" value="LIPB"/>
    <property type="match status" value="1"/>
</dbReference>
<dbReference type="PIRSF" id="PIRSF016262">
    <property type="entry name" value="LPLase"/>
    <property type="match status" value="1"/>
</dbReference>
<comment type="pathway">
    <text evidence="2 6">Protein modification; protein lipoylation via endogenous pathway; protein N(6)-(lipoyl)lysine from octanoyl-[acyl-carrier-protein]: step 1/2.</text>
</comment>
<comment type="function">
    <text evidence="6">Catalyzes the transfer of endogenously produced octanoic acid from octanoyl-acyl-carrier-protein onto the lipoyl domains of lipoate-dependent enzymes. Lipoyl-ACP can also act as a substrate although octanoyl-ACP is likely to be the physiological substrate.</text>
</comment>
<evidence type="ECO:0000256" key="4">
    <source>
        <dbReference type="ARBA" id="ARBA00022679"/>
    </source>
</evidence>
<proteinExistence type="inferred from homology"/>
<dbReference type="UniPathway" id="UPA00538">
    <property type="reaction ID" value="UER00592"/>
</dbReference>
<feature type="binding site" evidence="8">
    <location>
        <begin position="159"/>
        <end position="161"/>
    </location>
    <ligand>
        <name>substrate</name>
    </ligand>
</feature>
<comment type="subcellular location">
    <subcellularLocation>
        <location evidence="1 6">Mitochondrion</location>
    </subcellularLocation>
</comment>
<dbReference type="Pfam" id="PF21948">
    <property type="entry name" value="LplA-B_cat"/>
    <property type="match status" value="1"/>
</dbReference>